<reference evidence="3 4" key="1">
    <citation type="journal article" date="2023" name="Mol. Phylogenet. Evol.">
        <title>Genome-scale phylogeny and comparative genomics of the fungal order Sordariales.</title>
        <authorList>
            <person name="Hensen N."/>
            <person name="Bonometti L."/>
            <person name="Westerberg I."/>
            <person name="Brannstrom I.O."/>
            <person name="Guillou S."/>
            <person name="Cros-Aarteil S."/>
            <person name="Calhoun S."/>
            <person name="Haridas S."/>
            <person name="Kuo A."/>
            <person name="Mondo S."/>
            <person name="Pangilinan J."/>
            <person name="Riley R."/>
            <person name="LaButti K."/>
            <person name="Andreopoulos B."/>
            <person name="Lipzen A."/>
            <person name="Chen C."/>
            <person name="Yan M."/>
            <person name="Daum C."/>
            <person name="Ng V."/>
            <person name="Clum A."/>
            <person name="Steindorff A."/>
            <person name="Ohm R.A."/>
            <person name="Martin F."/>
            <person name="Silar P."/>
            <person name="Natvig D.O."/>
            <person name="Lalanne C."/>
            <person name="Gautier V."/>
            <person name="Ament-Velasquez S.L."/>
            <person name="Kruys A."/>
            <person name="Hutchinson M.I."/>
            <person name="Powell A.J."/>
            <person name="Barry K."/>
            <person name="Miller A.N."/>
            <person name="Grigoriev I.V."/>
            <person name="Debuchy R."/>
            <person name="Gladieux P."/>
            <person name="Hiltunen Thoren M."/>
            <person name="Johannesson H."/>
        </authorList>
    </citation>
    <scope>NUCLEOTIDE SEQUENCE [LARGE SCALE GENOMIC DNA]</scope>
    <source>
        <strain evidence="3 4">FGSC 10403</strain>
    </source>
</reference>
<accession>A0AAJ0MW49</accession>
<protein>
    <submittedName>
        <fullName evidence="3">Uncharacterized protein</fullName>
    </submittedName>
</protein>
<feature type="compositionally biased region" description="Polar residues" evidence="2">
    <location>
        <begin position="66"/>
        <end position="75"/>
    </location>
</feature>
<feature type="region of interest" description="Disordered" evidence="2">
    <location>
        <begin position="30"/>
        <end position="231"/>
    </location>
</feature>
<feature type="compositionally biased region" description="Basic and acidic residues" evidence="2">
    <location>
        <begin position="143"/>
        <end position="164"/>
    </location>
</feature>
<evidence type="ECO:0000313" key="4">
    <source>
        <dbReference type="Proteomes" id="UP001285908"/>
    </source>
</evidence>
<evidence type="ECO:0000256" key="1">
    <source>
        <dbReference type="SAM" id="Coils"/>
    </source>
</evidence>
<feature type="compositionally biased region" description="Basic and acidic residues" evidence="2">
    <location>
        <begin position="191"/>
        <end position="211"/>
    </location>
</feature>
<feature type="compositionally biased region" description="Basic and acidic residues" evidence="2">
    <location>
        <begin position="222"/>
        <end position="231"/>
    </location>
</feature>
<sequence length="907" mass="100439">MGTGLRQTDLRSKAVSPDRWIDPGLLFRRDSESSVSSSYHSTPTNGSSQIRATILESMNLPLTPYPDSNTASSLLSPLPEVPDTPSSTLGQFGDIPKNRNPSAAELVQKVHKSWRSQSREGHGRTQESHSRTRSGRHHSQSRSRSEQRNGRDIQESREALESRQRSLSRSTAKASIDDRDTSLSRGSNHASTKDRQREREMERERERDTDRSQTSSHRRAASSKELRLLAHERSYDNDREIAATKVSMYLQSLAAQTPQPMPSPPQSNASQTPQPQSSHTPKLQSSQTPKPAAPPVQQIPARAAADTPIPSMSAMSFTSEADKELLQENRGLYQRVAALQRTERDLLAENQELVRQLAMFKKHHETRHQQWKDEYQKIKEREKILQVEAQQLKARIMRQEEQILDLAVANAQFENPAPSLSDKQITSWFAERDASWFLWAQHFASQDPNRLSSGLHPLQLHEVCHGIKSFVKLTDDSKLPAELLVKGTDMIQAVLHGMLVNFICTETLSSPFWIFNAISAGSPESPFVAPATAISPGGFRLDLAMQNAIPPRTYAPAPTLAPNRDPRFPPPLITTNLQPGGLLSASSLAYPMKDEMENMFHMLTKAQTGESGITSVQLREAQLVQLFADSGMSIKNPQDAGGVEAKRMLVESRLNYARRLKERFLSGPARFLLHDQDPAGIANLERTLTEYIDDALIFSCQLWSRPGPIRFHGFTALGGKLFKPSDRLMSLCHAQSPQAPNAIPAHLGQVGSETPGPPGYYDGRPVVMVVQPAIETIEVGGGREDDPNKPRKIAKVWLKARVLVATSSQEQQVSKTQIITNVTVTPPSEPQAKTPPEMAERTLLIGPVPRSAVRSSPKRVPDGQQGQFPTQVASYYTASLGHPMDSHSAPLEKVGIAPQQETGLMTS</sequence>
<dbReference type="EMBL" id="JAULSX010000001">
    <property type="protein sequence ID" value="KAK3500424.1"/>
    <property type="molecule type" value="Genomic_DNA"/>
</dbReference>
<dbReference type="GeneID" id="87877209"/>
<keyword evidence="4" id="KW-1185">Reference proteome</keyword>
<feature type="compositionally biased region" description="Basic and acidic residues" evidence="2">
    <location>
        <begin position="117"/>
        <end position="130"/>
    </location>
</feature>
<organism evidence="3 4">
    <name type="scientific">Neurospora hispaniola</name>
    <dbReference type="NCBI Taxonomy" id="588809"/>
    <lineage>
        <taxon>Eukaryota</taxon>
        <taxon>Fungi</taxon>
        <taxon>Dikarya</taxon>
        <taxon>Ascomycota</taxon>
        <taxon>Pezizomycotina</taxon>
        <taxon>Sordariomycetes</taxon>
        <taxon>Sordariomycetidae</taxon>
        <taxon>Sordariales</taxon>
        <taxon>Sordariaceae</taxon>
        <taxon>Neurospora</taxon>
    </lineage>
</organism>
<feature type="compositionally biased region" description="Polar residues" evidence="2">
    <location>
        <begin position="42"/>
        <end position="51"/>
    </location>
</feature>
<comment type="caution">
    <text evidence="3">The sequence shown here is derived from an EMBL/GenBank/DDBJ whole genome shotgun (WGS) entry which is preliminary data.</text>
</comment>
<dbReference type="RefSeq" id="XP_062698057.1">
    <property type="nucleotide sequence ID" value="XM_062839587.1"/>
</dbReference>
<dbReference type="Proteomes" id="UP001285908">
    <property type="component" value="Unassembled WGS sequence"/>
</dbReference>
<dbReference type="AlphaFoldDB" id="A0AAJ0MW49"/>
<evidence type="ECO:0000313" key="3">
    <source>
        <dbReference type="EMBL" id="KAK3500424.1"/>
    </source>
</evidence>
<name>A0AAJ0MW49_9PEZI</name>
<evidence type="ECO:0000256" key="2">
    <source>
        <dbReference type="SAM" id="MobiDB-lite"/>
    </source>
</evidence>
<proteinExistence type="predicted"/>
<gene>
    <name evidence="3" type="ORF">B0T23DRAFT_41533</name>
</gene>
<keyword evidence="1" id="KW-0175">Coiled coil</keyword>
<feature type="region of interest" description="Disordered" evidence="2">
    <location>
        <begin position="255"/>
        <end position="299"/>
    </location>
</feature>
<feature type="region of interest" description="Disordered" evidence="2">
    <location>
        <begin position="881"/>
        <end position="907"/>
    </location>
</feature>
<feature type="compositionally biased region" description="Polar residues" evidence="2">
    <location>
        <begin position="272"/>
        <end position="289"/>
    </location>
</feature>
<feature type="coiled-coil region" evidence="1">
    <location>
        <begin position="336"/>
        <end position="409"/>
    </location>
</feature>
<feature type="compositionally biased region" description="Basic residues" evidence="2">
    <location>
        <begin position="131"/>
        <end position="141"/>
    </location>
</feature>